<organism evidence="1">
    <name type="scientific">Serratia fonticola</name>
    <dbReference type="NCBI Taxonomy" id="47917"/>
    <lineage>
        <taxon>Bacteria</taxon>
        <taxon>Pseudomonadati</taxon>
        <taxon>Pseudomonadota</taxon>
        <taxon>Gammaproteobacteria</taxon>
        <taxon>Enterobacterales</taxon>
        <taxon>Yersiniaceae</taxon>
        <taxon>Serratia</taxon>
    </lineage>
</organism>
<sequence length="36" mass="4129">MKQKIFLLEKKDKKNPGINARVEMFAGHFPDCHDAA</sequence>
<comment type="caution">
    <text evidence="1">The sequence shown here is derived from an EMBL/GenBank/DDBJ whole genome shotgun (WGS) entry which is preliminary data.</text>
</comment>
<accession>A0A542BQA3</accession>
<proteinExistence type="predicted"/>
<name>A0A542BQA3_SERFO</name>
<evidence type="ECO:0000313" key="1">
    <source>
        <dbReference type="EMBL" id="TVZ71709.1"/>
    </source>
</evidence>
<reference evidence="1" key="1">
    <citation type="submission" date="2019-06" db="EMBL/GenBank/DDBJ databases">
        <authorList>
            <person name="Deangelis K."/>
            <person name="Huntemann M."/>
            <person name="Clum A."/>
            <person name="Pillay M."/>
            <person name="Palaniappan K."/>
            <person name="Varghese N."/>
            <person name="Mikhailova N."/>
            <person name="Stamatis D."/>
            <person name="Reddy T."/>
            <person name="Daum C."/>
            <person name="Shapiro N."/>
            <person name="Ivanova N."/>
            <person name="Kyrpides N."/>
            <person name="Woyke T."/>
        </authorList>
    </citation>
    <scope>NUCLEOTIDE SEQUENCE [LARGE SCALE GENOMIC DNA]</scope>
    <source>
        <strain evidence="1">128R</strain>
    </source>
</reference>
<protein>
    <submittedName>
        <fullName evidence="1">Uncharacterized protein</fullName>
    </submittedName>
</protein>
<dbReference type="AlphaFoldDB" id="A0A542BQA3"/>
<dbReference type="EMBL" id="VISQ01000001">
    <property type="protein sequence ID" value="TVZ71709.1"/>
    <property type="molecule type" value="Genomic_DNA"/>
</dbReference>
<reference evidence="1" key="2">
    <citation type="submission" date="2019-08" db="EMBL/GenBank/DDBJ databases">
        <title>Investigation of anaerobic lignin degradation for improved lignocellulosic biofuels.</title>
        <authorList>
            <person name="Deangelis K.PhD."/>
        </authorList>
    </citation>
    <scope>NUCLEOTIDE SEQUENCE [LARGE SCALE GENOMIC DNA]</scope>
    <source>
        <strain evidence="1">128R</strain>
    </source>
</reference>
<gene>
    <name evidence="1" type="ORF">FHU10_4350</name>
</gene>